<feature type="chain" id="PRO_5036918221" evidence="1">
    <location>
        <begin position="25"/>
        <end position="174"/>
    </location>
</feature>
<dbReference type="AlphaFoldDB" id="A0A915JGD0"/>
<evidence type="ECO:0000313" key="2">
    <source>
        <dbReference type="Proteomes" id="UP000887565"/>
    </source>
</evidence>
<proteinExistence type="predicted"/>
<dbReference type="WBParaSite" id="nRc.2.0.1.t25012-RA">
    <property type="protein sequence ID" value="nRc.2.0.1.t25012-RA"/>
    <property type="gene ID" value="nRc.2.0.1.g25012"/>
</dbReference>
<protein>
    <submittedName>
        <fullName evidence="3">Uncharacterized protein</fullName>
    </submittedName>
</protein>
<sequence>MTTLCLITFLVLVPIILIDRQCHGAELVTTTVAQDQETTTISNWQKIKQGVKGLWHDFITEHFVKKYKKLEDLYSNTKKDLTQKVDDTAEYVSAVAKKQKELIKAVGNETKESAKRVLKKLNDWTDDLAKFKNQKKVVLCVIPIGIPTGKGASLVRDGQSLVKICLVSQNLSSC</sequence>
<feature type="signal peptide" evidence="1">
    <location>
        <begin position="1"/>
        <end position="24"/>
    </location>
</feature>
<evidence type="ECO:0000313" key="3">
    <source>
        <dbReference type="WBParaSite" id="nRc.2.0.1.t25012-RA"/>
    </source>
</evidence>
<dbReference type="Proteomes" id="UP000887565">
    <property type="component" value="Unplaced"/>
</dbReference>
<organism evidence="2 3">
    <name type="scientific">Romanomermis culicivorax</name>
    <name type="common">Nematode worm</name>
    <dbReference type="NCBI Taxonomy" id="13658"/>
    <lineage>
        <taxon>Eukaryota</taxon>
        <taxon>Metazoa</taxon>
        <taxon>Ecdysozoa</taxon>
        <taxon>Nematoda</taxon>
        <taxon>Enoplea</taxon>
        <taxon>Dorylaimia</taxon>
        <taxon>Mermithida</taxon>
        <taxon>Mermithoidea</taxon>
        <taxon>Mermithidae</taxon>
        <taxon>Romanomermis</taxon>
    </lineage>
</organism>
<keyword evidence="2" id="KW-1185">Reference proteome</keyword>
<accession>A0A915JGD0</accession>
<name>A0A915JGD0_ROMCU</name>
<keyword evidence="1" id="KW-0732">Signal</keyword>
<evidence type="ECO:0000256" key="1">
    <source>
        <dbReference type="SAM" id="SignalP"/>
    </source>
</evidence>
<reference evidence="3" key="1">
    <citation type="submission" date="2022-11" db="UniProtKB">
        <authorList>
            <consortium name="WormBaseParasite"/>
        </authorList>
    </citation>
    <scope>IDENTIFICATION</scope>
</reference>